<reference evidence="3 4" key="1">
    <citation type="submission" date="2019-08" db="EMBL/GenBank/DDBJ databases">
        <title>Genome of Phaeodactylibacter luteus.</title>
        <authorList>
            <person name="Bowman J.P."/>
        </authorList>
    </citation>
    <scope>NUCLEOTIDE SEQUENCE [LARGE SCALE GENOMIC DNA]</scope>
    <source>
        <strain evidence="3 4">KCTC 42180</strain>
    </source>
</reference>
<dbReference type="InterPro" id="IPR051540">
    <property type="entry name" value="S-2-haloacid_dehalogenase"/>
</dbReference>
<dbReference type="Gene3D" id="3.40.50.1000">
    <property type="entry name" value="HAD superfamily/HAD-like"/>
    <property type="match status" value="1"/>
</dbReference>
<dbReference type="PANTHER" id="PTHR43316:SF3">
    <property type="entry name" value="HALOACID DEHALOGENASE, TYPE II (AFU_ORTHOLOGUE AFUA_2G07750)-RELATED"/>
    <property type="match status" value="1"/>
</dbReference>
<dbReference type="CDD" id="cd02588">
    <property type="entry name" value="HAD_L2-DEX"/>
    <property type="match status" value="1"/>
</dbReference>
<dbReference type="SFLD" id="SFLDG01129">
    <property type="entry name" value="C1.5:_HAD__Beta-PGM__Phosphata"/>
    <property type="match status" value="1"/>
</dbReference>
<dbReference type="OrthoDB" id="264363at2"/>
<keyword evidence="2" id="KW-0378">Hydrolase</keyword>
<dbReference type="SUPFAM" id="SSF56784">
    <property type="entry name" value="HAD-like"/>
    <property type="match status" value="1"/>
</dbReference>
<organism evidence="3 4">
    <name type="scientific">Phaeodactylibacter luteus</name>
    <dbReference type="NCBI Taxonomy" id="1564516"/>
    <lineage>
        <taxon>Bacteria</taxon>
        <taxon>Pseudomonadati</taxon>
        <taxon>Bacteroidota</taxon>
        <taxon>Saprospiria</taxon>
        <taxon>Saprospirales</taxon>
        <taxon>Haliscomenobacteraceae</taxon>
        <taxon>Phaeodactylibacter</taxon>
    </lineage>
</organism>
<dbReference type="Gene3D" id="1.10.150.240">
    <property type="entry name" value="Putative phosphatase, domain 2"/>
    <property type="match status" value="1"/>
</dbReference>
<dbReference type="Pfam" id="PF00702">
    <property type="entry name" value="Hydrolase"/>
    <property type="match status" value="1"/>
</dbReference>
<evidence type="ECO:0000256" key="1">
    <source>
        <dbReference type="ARBA" id="ARBA00008106"/>
    </source>
</evidence>
<dbReference type="NCBIfam" id="TIGR01493">
    <property type="entry name" value="HAD-SF-IA-v2"/>
    <property type="match status" value="1"/>
</dbReference>
<name>A0A5C6RHK0_9BACT</name>
<dbReference type="Proteomes" id="UP000321580">
    <property type="component" value="Unassembled WGS sequence"/>
</dbReference>
<dbReference type="InterPro" id="IPR023198">
    <property type="entry name" value="PGP-like_dom2"/>
</dbReference>
<gene>
    <name evidence="3" type="ORF">FRY97_18740</name>
</gene>
<accession>A0A5C6RHK0</accession>
<dbReference type="PRINTS" id="PR00413">
    <property type="entry name" value="HADHALOGNASE"/>
</dbReference>
<dbReference type="InterPro" id="IPR006328">
    <property type="entry name" value="2-HAD"/>
</dbReference>
<dbReference type="EMBL" id="VOOR01000056">
    <property type="protein sequence ID" value="TXB61494.1"/>
    <property type="molecule type" value="Genomic_DNA"/>
</dbReference>
<comment type="similarity">
    <text evidence="1">Belongs to the HAD-like hydrolase superfamily. S-2-haloalkanoic acid dehalogenase family.</text>
</comment>
<dbReference type="SFLD" id="SFLDG01135">
    <property type="entry name" value="C1.5.6:_HAD__Beta-PGM__Phospha"/>
    <property type="match status" value="1"/>
</dbReference>
<evidence type="ECO:0000313" key="3">
    <source>
        <dbReference type="EMBL" id="TXB61494.1"/>
    </source>
</evidence>
<dbReference type="InterPro" id="IPR023214">
    <property type="entry name" value="HAD_sf"/>
</dbReference>
<proteinExistence type="inferred from homology"/>
<evidence type="ECO:0000256" key="2">
    <source>
        <dbReference type="ARBA" id="ARBA00022801"/>
    </source>
</evidence>
<evidence type="ECO:0000313" key="4">
    <source>
        <dbReference type="Proteomes" id="UP000321580"/>
    </source>
</evidence>
<comment type="caution">
    <text evidence="3">The sequence shown here is derived from an EMBL/GenBank/DDBJ whole genome shotgun (WGS) entry which is preliminary data.</text>
</comment>
<dbReference type="SFLD" id="SFLDS00003">
    <property type="entry name" value="Haloacid_Dehalogenase"/>
    <property type="match status" value="1"/>
</dbReference>
<dbReference type="SFLD" id="SFLDF00045">
    <property type="entry name" value="2-haloacid_dehalogenase"/>
    <property type="match status" value="1"/>
</dbReference>
<dbReference type="RefSeq" id="WP_147169106.1">
    <property type="nucleotide sequence ID" value="NZ_VOOR01000056.1"/>
</dbReference>
<dbReference type="GO" id="GO:0019120">
    <property type="term" value="F:hydrolase activity, acting on acid halide bonds, in C-halide compounds"/>
    <property type="evidence" value="ECO:0007669"/>
    <property type="project" value="InterPro"/>
</dbReference>
<dbReference type="InterPro" id="IPR036412">
    <property type="entry name" value="HAD-like_sf"/>
</dbReference>
<dbReference type="NCBIfam" id="TIGR01428">
    <property type="entry name" value="HAD_type_II"/>
    <property type="match status" value="1"/>
</dbReference>
<dbReference type="InterPro" id="IPR006439">
    <property type="entry name" value="HAD-SF_hydro_IA"/>
</dbReference>
<sequence length="230" mass="25412">MSNATKPAIKALVFDAYGTLFDVNSINQTLQELLPQQAQEVAAIWRRKQLEYTWLRTLMGQYRDFYALTEEALAFALHQCGASLEEPQQRQLMGAYYRLKVFPDVPEALSTLAQSHTLAVLSNANPSLLERATAWNGIDEHFSALISADEIQHYKPVPAVYALAEARLGLPAKEMLFVSSNTWDVAGAAAAGLQTAWLNRNDSAGQLEQLGYPPLAAFPSLAALRTWLMA</sequence>
<keyword evidence="4" id="KW-1185">Reference proteome</keyword>
<protein>
    <submittedName>
        <fullName evidence="3">Haloacid dehalogenase type II</fullName>
    </submittedName>
</protein>
<dbReference type="AlphaFoldDB" id="A0A5C6RHK0"/>
<dbReference type="PANTHER" id="PTHR43316">
    <property type="entry name" value="HYDROLASE, HALOACID DELAHOGENASE-RELATED"/>
    <property type="match status" value="1"/>
</dbReference>